<dbReference type="Proteomes" id="UP000076858">
    <property type="component" value="Unassembled WGS sequence"/>
</dbReference>
<dbReference type="EMBL" id="LRGB01000872">
    <property type="protein sequence ID" value="KZS15394.1"/>
    <property type="molecule type" value="Genomic_DNA"/>
</dbReference>
<accession>A0A164YM23</accession>
<reference evidence="1 2" key="1">
    <citation type="submission" date="2016-03" db="EMBL/GenBank/DDBJ databases">
        <title>EvidentialGene: Evidence-directed Construction of Genes on Genomes.</title>
        <authorList>
            <person name="Gilbert D.G."/>
            <person name="Choi J.-H."/>
            <person name="Mockaitis K."/>
            <person name="Colbourne J."/>
            <person name="Pfrender M."/>
        </authorList>
    </citation>
    <scope>NUCLEOTIDE SEQUENCE [LARGE SCALE GENOMIC DNA]</scope>
    <source>
        <strain evidence="1 2">Xinb3</strain>
        <tissue evidence="1">Complete organism</tissue>
    </source>
</reference>
<gene>
    <name evidence="1" type="ORF">APZ42_019028</name>
</gene>
<sequence length="283" mass="32157">MDKPGGLCRCSKSKSKCVACKPGQVLDLDAALLELDALNGATNKQENNQKTRRHNEPKICFEQSPPMWINNPTSISSNNVVPAFPLRVDTEYVKDPPQQPPNSPVSPQLPYEQFRIREDPLPLRCEWDNRVGGRRISMKGRQRMLSGPDSSSSQHNDRYSERMRDRNSWRPYRIPRPKLLNMGHCSRIRTISAYLQEESDVRLPPIIDTSPVAATSEPRMRDMSDALRCMAIGEGFSKALDHSECNMNFPRSRSAENLERRVMDVAATTLDVVSEKIEKLHVN</sequence>
<proteinExistence type="predicted"/>
<dbReference type="OrthoDB" id="6353515at2759"/>
<organism evidence="1 2">
    <name type="scientific">Daphnia magna</name>
    <dbReference type="NCBI Taxonomy" id="35525"/>
    <lineage>
        <taxon>Eukaryota</taxon>
        <taxon>Metazoa</taxon>
        <taxon>Ecdysozoa</taxon>
        <taxon>Arthropoda</taxon>
        <taxon>Crustacea</taxon>
        <taxon>Branchiopoda</taxon>
        <taxon>Diplostraca</taxon>
        <taxon>Cladocera</taxon>
        <taxon>Anomopoda</taxon>
        <taxon>Daphniidae</taxon>
        <taxon>Daphnia</taxon>
    </lineage>
</organism>
<keyword evidence="2" id="KW-1185">Reference proteome</keyword>
<dbReference type="AlphaFoldDB" id="A0A164YM23"/>
<protein>
    <submittedName>
        <fullName evidence="1">Uncharacterized protein</fullName>
    </submittedName>
</protein>
<evidence type="ECO:0000313" key="2">
    <source>
        <dbReference type="Proteomes" id="UP000076858"/>
    </source>
</evidence>
<evidence type="ECO:0000313" key="1">
    <source>
        <dbReference type="EMBL" id="KZS15394.1"/>
    </source>
</evidence>
<name>A0A164YM23_9CRUS</name>
<comment type="caution">
    <text evidence="1">The sequence shown here is derived from an EMBL/GenBank/DDBJ whole genome shotgun (WGS) entry which is preliminary data.</text>
</comment>